<dbReference type="Pfam" id="PF23254">
    <property type="entry name" value="KH_PARP14_8"/>
    <property type="match status" value="1"/>
</dbReference>
<feature type="domain" description="PARP catalytic" evidence="12">
    <location>
        <begin position="1619"/>
        <end position="1812"/>
    </location>
</feature>
<dbReference type="GO" id="GO:1990404">
    <property type="term" value="F:NAD+-protein mono-ADP-ribosyltransferase activity"/>
    <property type="evidence" value="ECO:0007669"/>
    <property type="project" value="TreeGrafter"/>
</dbReference>
<evidence type="ECO:0000313" key="15">
    <source>
        <dbReference type="Proteomes" id="UP000265020"/>
    </source>
</evidence>
<dbReference type="Pfam" id="PF00644">
    <property type="entry name" value="PARP"/>
    <property type="match status" value="1"/>
</dbReference>
<dbReference type="InterPro" id="IPR043472">
    <property type="entry name" value="Macro_dom-like"/>
</dbReference>
<evidence type="ECO:0000259" key="13">
    <source>
        <dbReference type="PROSITE" id="PS51154"/>
    </source>
</evidence>
<dbReference type="CDD" id="cd02907">
    <property type="entry name" value="Macro_Af1521_BAL-like"/>
    <property type="match status" value="1"/>
</dbReference>
<dbReference type="Pfam" id="PF01661">
    <property type="entry name" value="Macro"/>
    <property type="match status" value="3"/>
</dbReference>
<keyword evidence="4 8" id="KW-0520">NAD</keyword>
<dbReference type="InterPro" id="IPR057049">
    <property type="entry name" value="PARP14_KH_8"/>
</dbReference>
<dbReference type="InterPro" id="IPR057047">
    <property type="entry name" value="PARP14_KH_5"/>
</dbReference>
<dbReference type="Gene3D" id="3.30.70.330">
    <property type="match status" value="2"/>
</dbReference>
<dbReference type="EC" id="2.4.2.-" evidence="8"/>
<evidence type="ECO:0000256" key="4">
    <source>
        <dbReference type="ARBA" id="ARBA00023027"/>
    </source>
</evidence>
<dbReference type="InterPro" id="IPR052056">
    <property type="entry name" value="Mono-ARTD/PARP"/>
</dbReference>
<dbReference type="Pfam" id="PF23222">
    <property type="entry name" value="RRM_PARP14_1"/>
    <property type="match status" value="1"/>
</dbReference>
<dbReference type="Gene3D" id="3.90.228.10">
    <property type="match status" value="1"/>
</dbReference>
<dbReference type="Gene3D" id="3.40.220.10">
    <property type="entry name" value="Leucine Aminopeptidase, subunit E, domain 1"/>
    <property type="match status" value="3"/>
</dbReference>
<evidence type="ECO:0000256" key="9">
    <source>
        <dbReference type="SAM" id="MobiDB-lite"/>
    </source>
</evidence>
<dbReference type="Pfam" id="PF23245">
    <property type="entry name" value="RRM_PARP14_2"/>
    <property type="match status" value="1"/>
</dbReference>
<dbReference type="InterPro" id="IPR002589">
    <property type="entry name" value="Macro_dom"/>
</dbReference>
<dbReference type="GO" id="GO:0003723">
    <property type="term" value="F:RNA binding"/>
    <property type="evidence" value="ECO:0007669"/>
    <property type="project" value="UniProtKB-UniRule"/>
</dbReference>
<dbReference type="InterPro" id="IPR004170">
    <property type="entry name" value="WWE_dom"/>
</dbReference>
<accession>A0A3Q2CMT8</accession>
<evidence type="ECO:0000259" key="12">
    <source>
        <dbReference type="PROSITE" id="PS51059"/>
    </source>
</evidence>
<keyword evidence="7" id="KW-0694">RNA-binding</keyword>
<dbReference type="GO" id="GO:0005634">
    <property type="term" value="C:nucleus"/>
    <property type="evidence" value="ECO:0007669"/>
    <property type="project" value="UniProtKB-SubCell"/>
</dbReference>
<dbReference type="InterPro" id="IPR057050">
    <property type="entry name" value="RRM_PARP14_2"/>
</dbReference>
<dbReference type="GO" id="GO:0070212">
    <property type="term" value="P:protein poly-ADP-ribosylation"/>
    <property type="evidence" value="ECO:0007669"/>
    <property type="project" value="TreeGrafter"/>
</dbReference>
<dbReference type="Pfam" id="PF23253">
    <property type="entry name" value="KH_PARP14_6"/>
    <property type="match status" value="1"/>
</dbReference>
<evidence type="ECO:0000256" key="6">
    <source>
        <dbReference type="ARBA" id="ARBA00024347"/>
    </source>
</evidence>
<dbReference type="GO" id="GO:0003950">
    <property type="term" value="F:NAD+ poly-ADP-ribosyltransferase activity"/>
    <property type="evidence" value="ECO:0007669"/>
    <property type="project" value="UniProtKB-UniRule"/>
</dbReference>
<dbReference type="Pfam" id="PF23249">
    <property type="entry name" value="KH_PARP14_3"/>
    <property type="match status" value="1"/>
</dbReference>
<reference evidence="14" key="2">
    <citation type="submission" date="2025-09" db="UniProtKB">
        <authorList>
            <consortium name="Ensembl"/>
        </authorList>
    </citation>
    <scope>IDENTIFICATION</scope>
</reference>
<feature type="domain" description="Macro" evidence="13">
    <location>
        <begin position="1004"/>
        <end position="1189"/>
    </location>
</feature>
<keyword evidence="15" id="KW-1185">Reference proteome</keyword>
<dbReference type="InterPro" id="IPR057044">
    <property type="entry name" value="PARP14_KH_1"/>
</dbReference>
<feature type="domain" description="RRM" evidence="10">
    <location>
        <begin position="225"/>
        <end position="304"/>
    </location>
</feature>
<dbReference type="Gene3D" id="3.30.720.50">
    <property type="match status" value="1"/>
</dbReference>
<dbReference type="PROSITE" id="PS51154">
    <property type="entry name" value="MACRO"/>
    <property type="match status" value="3"/>
</dbReference>
<dbReference type="GeneTree" id="ENSGT00940000154311"/>
<evidence type="ECO:0000256" key="3">
    <source>
        <dbReference type="ARBA" id="ARBA00022679"/>
    </source>
</evidence>
<sequence length="1812" mass="200700">MAESYSYPVLVEFEETNATRLKNKLIKYFQSKKSNGGDCEVEYEAGSRTALLRFRREEDQKNVLEKKAHQISLDQGVLKLSVRLPSEDKKKQGDDTDKGSKKSDKAETNKQSPGKEKTMDEDQIEAKGKDEDSDDEEPCSTSAVLENVPESVTQEFLEMLVENILRDLNSPTASQNYILELIPDISSAVVTFQSGKDNREFIEICPQNRMFTKKGFSIRPLETTKRVVVEGFSDCSEDMLHLYFESKGGDVEDVKLNEAEQSAVITFKENQAAKKVMNVKHTIKKQEVKVYPYYKSLGVALYGKDKPSPKLPASISQPTDTAILGYLAENKTALETVRRDLEKHFCIITLEKSAVRLSALHLLLKQKEAKAIIKEWANSVRSAFTQSVSKFKSIKFPLESEVWEESVQKIKEKLQKEDVVVVPDKTSGNLYMVGLVNEVNTLEKPVSEVLSRIGEKVRREKLSKTQEINLPPSIFLLISQDGIQDKLLKMYPELKLSYDQKKKALKVTGFVEEIINANQLINNAMFALKRQNLELDQFLLDMLKEEQQEEATDVLLTAYGLKAALEISPQRVQLLAVSDKDLMSAQDHLSQILKSEYIKVEDNDVLKKPEWQQLVHQLEKDNSVSGMRTQIKVHHQQVVVSGQMDNVDKVSSEIDDFLTQNAHIEEVVAVEANVVIEYLKGQAPWLKQLEGGVDVSFGKEEIILSGCRNAVQSCISIVKDSLSSVFFDSLKVTKPGVKKYFQKKESLFATLVKNDTGCLVQMVDDSNGSSTKSHSQMILQDFVQEQKPVYKIQTGDGVEIVVSKADICSYSVDAVVNPSTDDLKHNGGLALAISKAAGPQLQAECDKIINSKGKLRPGDCVVTNAGGRLPCKKVIHAVGPSFDPKKPKRSEAQLKRTVKEILELAEKYSCDSVALPAISRNLGFPLNLCLSTIVTTVKQYCDERYDDLTLKAIHLVDNDDSVVLGIEAAVKQEFGTHGVSVSPQNPRPKLGPKPPLVKLALPDPSLCRAQTKEGLNIVLKKGNIEASKTEVIVNTVAEDLVLNKGAVSNAIFSAAGPKLQQLVHNQKTGGAPGEIIITDSCKLKSKQVFHAIAPSWDKGQGTSEKILTGIFKDCLDLAENARLTSISFPAVGTGNLGFPKDLVASLMLDKILEFSSQRQSKHLKKIAVVLYPGDAETIKVFTDVFKKKFPTATASASSAHANTSQSTGKFSKVVSSSGMHETKLGNVTVQVATGDITKETTDVIVNSSNDSFTLKTGVSKAILDAAGVAVVEECQYLGSQPHSGIIMTVPGNLKCSKILHMVGKTNPSEIHQAVKEALQLCVKNSYTSVSFPAIGTGQGKVGAKTVADSMLDAVIDVMSQNTSSSLTLIRVIIFQQNMLKDFCSSMQERENSGSKDQGFWTNVGQKIISFFTSGGPEQNQQEEVFDFDTIEVEPTFFHICGDSQASVDAAKKKINDLISDQQDIMEITDNAILNLSFADCQHIIDIQKNMGVSIKHHTNNGQPSIVIEGLSRDVLRANKDIDMLLRKVRGEQELKKKYELAATVAEWQYQRQGLQYQSFDQVTNYELEHALEKGITSVKVTIQGSNYTVQMPKGPATDSQGVVLQIRRIDKLKADDDVPEFWDPMPAGQTCHSVPIQATSQEYAEVLNLFQATCKRAVTKIERIQNPAMWKSLQIRKHDMEVRNNHQNNEKRLFHGTCETTVPIINAQGFNRSYAGKNATCYGKGSYFAVNASYSSSDTYSKPNQNGEKFMYLCRVLTGDYTLAQQDMIAPPPKGGSDVYLYDSVVDNLTKPNMFVVFHDSHAYPEYLITFK</sequence>
<evidence type="ECO:0000313" key="14">
    <source>
        <dbReference type="Ensembl" id="ENSCVAP00000006771.1"/>
    </source>
</evidence>
<dbReference type="GO" id="GO:0010629">
    <property type="term" value="P:negative regulation of gene expression"/>
    <property type="evidence" value="ECO:0007669"/>
    <property type="project" value="TreeGrafter"/>
</dbReference>
<keyword evidence="3 8" id="KW-0808">Transferase</keyword>
<dbReference type="SUPFAM" id="SSF52949">
    <property type="entry name" value="Macro domain-like"/>
    <property type="match status" value="3"/>
</dbReference>
<dbReference type="Proteomes" id="UP000265020">
    <property type="component" value="Unassembled WGS sequence"/>
</dbReference>
<dbReference type="InterPro" id="IPR057045">
    <property type="entry name" value="PARP14_KH_3"/>
</dbReference>
<dbReference type="InterPro" id="IPR037197">
    <property type="entry name" value="WWE_dom_sf"/>
</dbReference>
<reference evidence="14" key="1">
    <citation type="submission" date="2025-08" db="UniProtKB">
        <authorList>
            <consortium name="Ensembl"/>
        </authorList>
    </citation>
    <scope>IDENTIFICATION</scope>
</reference>
<feature type="compositionally biased region" description="Basic and acidic residues" evidence="9">
    <location>
        <begin position="85"/>
        <end position="130"/>
    </location>
</feature>
<comment type="similarity">
    <text evidence="6">Belongs to the ARTD/PARP family.</text>
</comment>
<protein>
    <recommendedName>
        <fullName evidence="8">Poly [ADP-ribose] polymerase</fullName>
        <shortName evidence="8">PARP</shortName>
        <ecNumber evidence="8">2.4.2.-</ecNumber>
    </recommendedName>
</protein>
<feature type="domain" description="Macro" evidence="13">
    <location>
        <begin position="1216"/>
        <end position="1390"/>
    </location>
</feature>
<dbReference type="PROSITE" id="PS50102">
    <property type="entry name" value="RRM"/>
    <property type="match status" value="1"/>
</dbReference>
<organism evidence="14 15">
    <name type="scientific">Cyprinodon variegatus</name>
    <name type="common">Sheepshead minnow</name>
    <dbReference type="NCBI Taxonomy" id="28743"/>
    <lineage>
        <taxon>Eukaryota</taxon>
        <taxon>Metazoa</taxon>
        <taxon>Chordata</taxon>
        <taxon>Craniata</taxon>
        <taxon>Vertebrata</taxon>
        <taxon>Euteleostomi</taxon>
        <taxon>Actinopterygii</taxon>
        <taxon>Neopterygii</taxon>
        <taxon>Teleostei</taxon>
        <taxon>Neoteleostei</taxon>
        <taxon>Acanthomorphata</taxon>
        <taxon>Ovalentaria</taxon>
        <taxon>Atherinomorphae</taxon>
        <taxon>Cyprinodontiformes</taxon>
        <taxon>Cyprinodontidae</taxon>
        <taxon>Cyprinodon</taxon>
    </lineage>
</organism>
<dbReference type="InterPro" id="IPR012677">
    <property type="entry name" value="Nucleotide-bd_a/b_plait_sf"/>
</dbReference>
<evidence type="ECO:0000256" key="7">
    <source>
        <dbReference type="PROSITE-ProRule" id="PRU00176"/>
    </source>
</evidence>
<dbReference type="PROSITE" id="PS50918">
    <property type="entry name" value="WWE"/>
    <property type="match status" value="1"/>
</dbReference>
<proteinExistence type="inferred from homology"/>
<comment type="subcellular location">
    <subcellularLocation>
        <location evidence="1">Nucleus</location>
    </subcellularLocation>
</comment>
<evidence type="ECO:0000259" key="10">
    <source>
        <dbReference type="PROSITE" id="PS50102"/>
    </source>
</evidence>
<dbReference type="CDD" id="cd01439">
    <property type="entry name" value="TCCD_inducible_PARP_like"/>
    <property type="match status" value="1"/>
</dbReference>
<evidence type="ECO:0000256" key="2">
    <source>
        <dbReference type="ARBA" id="ARBA00022676"/>
    </source>
</evidence>
<dbReference type="STRING" id="28743.ENSCVAP00000006771"/>
<dbReference type="InterPro" id="IPR057048">
    <property type="entry name" value="PARP14_KH_6"/>
</dbReference>
<dbReference type="InterPro" id="IPR012317">
    <property type="entry name" value="Poly(ADP-ribose)pol_cat_dom"/>
</dbReference>
<dbReference type="InterPro" id="IPR000504">
    <property type="entry name" value="RRM_dom"/>
</dbReference>
<keyword evidence="2 8" id="KW-0328">Glycosyltransferase</keyword>
<dbReference type="PANTHER" id="PTHR14453:SF89">
    <property type="entry name" value="PROTEIN MONO-ADP-RIBOSYLTRANSFERASE PARP14"/>
    <property type="match status" value="1"/>
</dbReference>
<dbReference type="SUPFAM" id="SSF56399">
    <property type="entry name" value="ADP-ribosylation"/>
    <property type="match status" value="1"/>
</dbReference>
<dbReference type="Pfam" id="PF23252">
    <property type="entry name" value="KH_PARP14_5"/>
    <property type="match status" value="1"/>
</dbReference>
<dbReference type="PANTHER" id="PTHR14453">
    <property type="entry name" value="PARP/ZINC FINGER CCCH TYPE DOMAIN CONTAINING PROTEIN"/>
    <property type="match status" value="1"/>
</dbReference>
<evidence type="ECO:0000256" key="8">
    <source>
        <dbReference type="RuleBase" id="RU362114"/>
    </source>
</evidence>
<dbReference type="InterPro" id="IPR057043">
    <property type="entry name" value="PARP14_KH_2"/>
</dbReference>
<dbReference type="InterPro" id="IPR054596">
    <property type="entry name" value="PARP14_WWE"/>
</dbReference>
<evidence type="ECO:0000256" key="1">
    <source>
        <dbReference type="ARBA" id="ARBA00004123"/>
    </source>
</evidence>
<evidence type="ECO:0000256" key="5">
    <source>
        <dbReference type="ARBA" id="ARBA00023242"/>
    </source>
</evidence>
<dbReference type="SMART" id="SM00360">
    <property type="entry name" value="RRM"/>
    <property type="match status" value="1"/>
</dbReference>
<dbReference type="Pfam" id="PF23084">
    <property type="entry name" value="KH_PARP14_1"/>
    <property type="match status" value="1"/>
</dbReference>
<dbReference type="GO" id="GO:0003714">
    <property type="term" value="F:transcription corepressor activity"/>
    <property type="evidence" value="ECO:0007669"/>
    <property type="project" value="TreeGrafter"/>
</dbReference>
<feature type="domain" description="WWE" evidence="11">
    <location>
        <begin position="1533"/>
        <end position="1611"/>
    </location>
</feature>
<dbReference type="SUPFAM" id="SSF117839">
    <property type="entry name" value="WWE domain"/>
    <property type="match status" value="1"/>
</dbReference>
<dbReference type="Pfam" id="PF23248">
    <property type="entry name" value="KH_PARP14_2"/>
    <property type="match status" value="1"/>
</dbReference>
<dbReference type="FunFam" id="3.90.228.10:FF:000008">
    <property type="entry name" value="Poly [ADP-ribose] polymerase"/>
    <property type="match status" value="1"/>
</dbReference>
<name>A0A3Q2CMT8_CYPVA</name>
<evidence type="ECO:0000259" key="11">
    <source>
        <dbReference type="PROSITE" id="PS50918"/>
    </source>
</evidence>
<dbReference type="Pfam" id="PF23085">
    <property type="entry name" value="RRM_PARP14_3"/>
    <property type="match status" value="1"/>
</dbReference>
<dbReference type="GO" id="GO:0005737">
    <property type="term" value="C:cytoplasm"/>
    <property type="evidence" value="ECO:0007669"/>
    <property type="project" value="TreeGrafter"/>
</dbReference>
<dbReference type="Pfam" id="PF22005">
    <property type="entry name" value="WWE_1"/>
    <property type="match status" value="1"/>
</dbReference>
<feature type="domain" description="Macro" evidence="13">
    <location>
        <begin position="787"/>
        <end position="974"/>
    </location>
</feature>
<dbReference type="CDD" id="cd02903">
    <property type="entry name" value="Macro_BAL-like"/>
    <property type="match status" value="2"/>
</dbReference>
<dbReference type="SMART" id="SM00506">
    <property type="entry name" value="A1pp"/>
    <property type="match status" value="3"/>
</dbReference>
<dbReference type="InterPro" id="IPR057051">
    <property type="entry name" value="PARP14_RPM_1"/>
</dbReference>
<keyword evidence="5" id="KW-0539">Nucleus</keyword>
<dbReference type="PROSITE" id="PS51059">
    <property type="entry name" value="PARP_CATALYTIC"/>
    <property type="match status" value="1"/>
</dbReference>
<dbReference type="Ensembl" id="ENSCVAT00000004414.1">
    <property type="protein sequence ID" value="ENSCVAP00000006771.1"/>
    <property type="gene ID" value="ENSCVAG00000008369.1"/>
</dbReference>
<feature type="region of interest" description="Disordered" evidence="9">
    <location>
        <begin position="82"/>
        <end position="147"/>
    </location>
</feature>